<accession>A0A1X1DCT6</accession>
<dbReference type="SMART" id="SM00091">
    <property type="entry name" value="PAS"/>
    <property type="match status" value="2"/>
</dbReference>
<feature type="domain" description="PAS" evidence="3">
    <location>
        <begin position="142"/>
        <end position="185"/>
    </location>
</feature>
<feature type="domain" description="Methyl-accepting transducer" evidence="2">
    <location>
        <begin position="267"/>
        <end position="440"/>
    </location>
</feature>
<dbReference type="InterPro" id="IPR035965">
    <property type="entry name" value="PAS-like_dom_sf"/>
</dbReference>
<dbReference type="Gene3D" id="1.10.287.950">
    <property type="entry name" value="Methyl-accepting chemotaxis protein"/>
    <property type="match status" value="1"/>
</dbReference>
<dbReference type="RefSeq" id="WP_128599955.1">
    <property type="nucleotide sequence ID" value="NZ_MLFS01000007.1"/>
</dbReference>
<dbReference type="SMART" id="SM00086">
    <property type="entry name" value="PAC"/>
    <property type="match status" value="2"/>
</dbReference>
<dbReference type="Pfam" id="PF08447">
    <property type="entry name" value="PAS_3"/>
    <property type="match status" value="1"/>
</dbReference>
<proteinExistence type="predicted"/>
<dbReference type="InterPro" id="IPR004089">
    <property type="entry name" value="MCPsignal_dom"/>
</dbReference>
<dbReference type="GO" id="GO:0007165">
    <property type="term" value="P:signal transduction"/>
    <property type="evidence" value="ECO:0007669"/>
    <property type="project" value="UniProtKB-KW"/>
</dbReference>
<dbReference type="PANTHER" id="PTHR24422:SF10">
    <property type="entry name" value="CHEMOTAXIS PROTEIN METHYLTRANSFERASE 2"/>
    <property type="match status" value="1"/>
</dbReference>
<name>A0A1X1DCT6_9GAMM</name>
<sequence length="440" mass="48734">MFSTITSGILSRLAWQKRSTRSATLSSLQDAIAMVEFTPEGNILTANELFLDRMGYRLADVVGQHHSMFCTPDIVQSAGYRDFWQRLNRGESFSDKFLRVANHSRPVWLEANYVPVQDRSGRVIKIVKLASDITAHIMDAQEQRAMTTAIDRSMAVIAFNLKGEVLMANDNFFKTMGYRAGEIIGGHHSQFCPPDMRHSEEYRRFWHKLNQGEYISGQFRRVNKQGKTVWLRATYNPVFNEAGELYKVVKFATDVTAQVEKSQLERDAAQQAYQTALLTSESTRLGATVIENSVQTISALAGELHGISGDISNLSDSSDRIGAIVESIRRIADQTNLLALNAAVEAARAGEHGRSFAVVANEVRTLAANINRATTEIENRVRHNHSLAEKALKGIESNLKRADQGVILAQEAGGVIAGIRGSSDDVVRAIGHVTETLKEE</sequence>
<dbReference type="Gene3D" id="3.30.450.20">
    <property type="entry name" value="PAS domain"/>
    <property type="match status" value="2"/>
</dbReference>
<gene>
    <name evidence="5" type="ORF">HA48_04370</name>
</gene>
<dbReference type="NCBIfam" id="TIGR00229">
    <property type="entry name" value="sensory_box"/>
    <property type="match status" value="2"/>
</dbReference>
<dbReference type="Proteomes" id="UP000193104">
    <property type="component" value="Unassembled WGS sequence"/>
</dbReference>
<dbReference type="GO" id="GO:0016020">
    <property type="term" value="C:membrane"/>
    <property type="evidence" value="ECO:0007669"/>
    <property type="project" value="InterPro"/>
</dbReference>
<dbReference type="STRING" id="1076551.HA48_04370"/>
<evidence type="ECO:0000259" key="3">
    <source>
        <dbReference type="PROSITE" id="PS50112"/>
    </source>
</evidence>
<dbReference type="PROSITE" id="PS50112">
    <property type="entry name" value="PAS"/>
    <property type="match status" value="1"/>
</dbReference>
<dbReference type="PROSITE" id="PS50113">
    <property type="entry name" value="PAC"/>
    <property type="match status" value="2"/>
</dbReference>
<comment type="caution">
    <text evidence="5">The sequence shown here is derived from an EMBL/GenBank/DDBJ whole genome shotgun (WGS) entry which is preliminary data.</text>
</comment>
<feature type="domain" description="PAC" evidence="4">
    <location>
        <begin position="215"/>
        <end position="267"/>
    </location>
</feature>
<keyword evidence="1" id="KW-0807">Transducer</keyword>
<dbReference type="InterPro" id="IPR000014">
    <property type="entry name" value="PAS"/>
</dbReference>
<evidence type="ECO:0000313" key="5">
    <source>
        <dbReference type="EMBL" id="ORM74492.1"/>
    </source>
</evidence>
<dbReference type="InterPro" id="IPR000700">
    <property type="entry name" value="PAS-assoc_C"/>
</dbReference>
<dbReference type="Pfam" id="PF00015">
    <property type="entry name" value="MCPsignal"/>
    <property type="match status" value="1"/>
</dbReference>
<dbReference type="InterPro" id="IPR050903">
    <property type="entry name" value="Bact_Chemotaxis_MeTrfase"/>
</dbReference>
<dbReference type="SUPFAM" id="SSF55785">
    <property type="entry name" value="PYP-like sensor domain (PAS domain)"/>
    <property type="match status" value="2"/>
</dbReference>
<evidence type="ECO:0000259" key="4">
    <source>
        <dbReference type="PROSITE" id="PS50113"/>
    </source>
</evidence>
<dbReference type="SUPFAM" id="SSF58104">
    <property type="entry name" value="Methyl-accepting chemotaxis protein (MCP) signaling domain"/>
    <property type="match status" value="1"/>
</dbReference>
<dbReference type="InterPro" id="IPR013655">
    <property type="entry name" value="PAS_fold_3"/>
</dbReference>
<dbReference type="Pfam" id="PF08448">
    <property type="entry name" value="PAS_4"/>
    <property type="match status" value="1"/>
</dbReference>
<dbReference type="SMART" id="SM00283">
    <property type="entry name" value="MA"/>
    <property type="match status" value="1"/>
</dbReference>
<feature type="domain" description="PAC" evidence="4">
    <location>
        <begin position="91"/>
        <end position="145"/>
    </location>
</feature>
<dbReference type="InterPro" id="IPR001610">
    <property type="entry name" value="PAC"/>
</dbReference>
<keyword evidence="6" id="KW-1185">Reference proteome</keyword>
<organism evidence="5 6">
    <name type="scientific">Pantoea wallisii</name>
    <dbReference type="NCBI Taxonomy" id="1076551"/>
    <lineage>
        <taxon>Bacteria</taxon>
        <taxon>Pseudomonadati</taxon>
        <taxon>Pseudomonadota</taxon>
        <taxon>Gammaproteobacteria</taxon>
        <taxon>Enterobacterales</taxon>
        <taxon>Erwiniaceae</taxon>
        <taxon>Pantoea</taxon>
    </lineage>
</organism>
<evidence type="ECO:0000313" key="6">
    <source>
        <dbReference type="Proteomes" id="UP000193104"/>
    </source>
</evidence>
<dbReference type="OrthoDB" id="9765776at2"/>
<dbReference type="GO" id="GO:0006935">
    <property type="term" value="P:chemotaxis"/>
    <property type="evidence" value="ECO:0007669"/>
    <property type="project" value="UniProtKB-ARBA"/>
</dbReference>
<evidence type="ECO:0000256" key="1">
    <source>
        <dbReference type="PROSITE-ProRule" id="PRU00284"/>
    </source>
</evidence>
<dbReference type="InterPro" id="IPR013656">
    <property type="entry name" value="PAS_4"/>
</dbReference>
<dbReference type="AlphaFoldDB" id="A0A1X1DCT6"/>
<dbReference type="PANTHER" id="PTHR24422">
    <property type="entry name" value="CHEMOTAXIS PROTEIN METHYLTRANSFERASE"/>
    <property type="match status" value="1"/>
</dbReference>
<dbReference type="PROSITE" id="PS50111">
    <property type="entry name" value="CHEMOTAXIS_TRANSDUC_2"/>
    <property type="match status" value="1"/>
</dbReference>
<dbReference type="EMBL" id="MLFS01000007">
    <property type="protein sequence ID" value="ORM74492.1"/>
    <property type="molecule type" value="Genomic_DNA"/>
</dbReference>
<protein>
    <submittedName>
        <fullName evidence="5">Pili assembly chaperone</fullName>
    </submittedName>
</protein>
<dbReference type="CDD" id="cd00130">
    <property type="entry name" value="PAS"/>
    <property type="match status" value="2"/>
</dbReference>
<reference evidence="5 6" key="1">
    <citation type="journal article" date="2017" name="Antonie Van Leeuwenhoek">
        <title>Phylogenomic resolution of the bacterial genus Pantoea and its relationship with Erwinia and Tatumella.</title>
        <authorList>
            <person name="Palmer M."/>
            <person name="Steenkamp E.T."/>
            <person name="Coetzee M.P."/>
            <person name="Chan W.Y."/>
            <person name="van Zyl E."/>
            <person name="De Maayer P."/>
            <person name="Coutinho T.A."/>
            <person name="Blom J."/>
            <person name="Smits T.H."/>
            <person name="Duffy B."/>
            <person name="Venter S.N."/>
        </authorList>
    </citation>
    <scope>NUCLEOTIDE SEQUENCE [LARGE SCALE GENOMIC DNA]</scope>
    <source>
        <strain evidence="5 6">LMG 26277</strain>
    </source>
</reference>
<evidence type="ECO:0000259" key="2">
    <source>
        <dbReference type="PROSITE" id="PS50111"/>
    </source>
</evidence>